<dbReference type="EMBL" id="JAXCGZ010015177">
    <property type="protein sequence ID" value="KAK7070988.1"/>
    <property type="molecule type" value="Genomic_DNA"/>
</dbReference>
<dbReference type="AlphaFoldDB" id="A0AAN9A0W0"/>
<dbReference type="InterPro" id="IPR013517">
    <property type="entry name" value="FG-GAP"/>
</dbReference>
<sequence>VLHPFCLLHPLPPNHGLLLYQDYVKNSGRGVTVGPILGKDGRSDIFCDNENGPNFLFKNNGDGRFTDVAAESGVSDAYQHGRGVMLTDFDGNGKLDIVYGNWNGPHRIFLQTEDDEGQPRFRNIATDQFAEPSPVRTVIAADFNNDGNLKILLNNIAYRGPAPNRLYQVTYGANGQDPFVEELAIGDALEAGGHGTGGAVVDFDGDGRLELFLSHGESGEQPLSVYRLHSEKVFSDISWLRVRVLTRYGAPARGAKVALHTVLRKHSRVIDAGSGYLCQMEPVAHFGLGNDTPTRLEVLWPDTNFKIIDLKDTDANSVITINHPDNDVAATTNNSS</sequence>
<keyword evidence="1" id="KW-0732">Signal</keyword>
<feature type="domain" description="ASPIC/UnbV" evidence="2">
    <location>
        <begin position="252"/>
        <end position="317"/>
    </location>
</feature>
<feature type="non-terminal residue" evidence="3">
    <location>
        <position position="1"/>
    </location>
</feature>
<dbReference type="Pfam" id="PF13517">
    <property type="entry name" value="FG-GAP_3"/>
    <property type="match status" value="1"/>
</dbReference>
<evidence type="ECO:0000256" key="1">
    <source>
        <dbReference type="ARBA" id="ARBA00022729"/>
    </source>
</evidence>
<dbReference type="Proteomes" id="UP001381693">
    <property type="component" value="Unassembled WGS sequence"/>
</dbReference>
<organism evidence="3 4">
    <name type="scientific">Halocaridina rubra</name>
    <name type="common">Hawaiian red shrimp</name>
    <dbReference type="NCBI Taxonomy" id="373956"/>
    <lineage>
        <taxon>Eukaryota</taxon>
        <taxon>Metazoa</taxon>
        <taxon>Ecdysozoa</taxon>
        <taxon>Arthropoda</taxon>
        <taxon>Crustacea</taxon>
        <taxon>Multicrustacea</taxon>
        <taxon>Malacostraca</taxon>
        <taxon>Eumalacostraca</taxon>
        <taxon>Eucarida</taxon>
        <taxon>Decapoda</taxon>
        <taxon>Pleocyemata</taxon>
        <taxon>Caridea</taxon>
        <taxon>Atyoidea</taxon>
        <taxon>Atyidae</taxon>
        <taxon>Halocaridina</taxon>
    </lineage>
</organism>
<evidence type="ECO:0000313" key="4">
    <source>
        <dbReference type="Proteomes" id="UP001381693"/>
    </source>
</evidence>
<dbReference type="InterPro" id="IPR028994">
    <property type="entry name" value="Integrin_alpha_N"/>
</dbReference>
<comment type="caution">
    <text evidence="3">The sequence shown here is derived from an EMBL/GenBank/DDBJ whole genome shotgun (WGS) entry which is preliminary data.</text>
</comment>
<proteinExistence type="predicted"/>
<name>A0AAN9A0W0_HALRR</name>
<dbReference type="SUPFAM" id="SSF69318">
    <property type="entry name" value="Integrin alpha N-terminal domain"/>
    <property type="match status" value="1"/>
</dbReference>
<dbReference type="Gene3D" id="2.130.10.130">
    <property type="entry name" value="Integrin alpha, N-terminal"/>
    <property type="match status" value="1"/>
</dbReference>
<keyword evidence="4" id="KW-1185">Reference proteome</keyword>
<protein>
    <submittedName>
        <fullName evidence="3">Cartilage acidic protein 1</fullName>
    </submittedName>
</protein>
<dbReference type="InterPro" id="IPR011519">
    <property type="entry name" value="UnbV_ASPIC"/>
</dbReference>
<evidence type="ECO:0000259" key="2">
    <source>
        <dbReference type="Pfam" id="PF07593"/>
    </source>
</evidence>
<gene>
    <name evidence="3" type="primary">CRTAC1_1</name>
    <name evidence="3" type="ORF">SK128_006848</name>
</gene>
<dbReference type="PANTHER" id="PTHR16026:SF0">
    <property type="entry name" value="CARTILAGE ACIDIC PROTEIN 1"/>
    <property type="match status" value="1"/>
</dbReference>
<dbReference type="InterPro" id="IPR027039">
    <property type="entry name" value="Crtac1"/>
</dbReference>
<accession>A0AAN9A0W0</accession>
<dbReference type="PANTHER" id="PTHR16026">
    <property type="entry name" value="CARTILAGE ACIDIC PROTEIN 1"/>
    <property type="match status" value="1"/>
</dbReference>
<evidence type="ECO:0000313" key="3">
    <source>
        <dbReference type="EMBL" id="KAK7070988.1"/>
    </source>
</evidence>
<reference evidence="3 4" key="1">
    <citation type="submission" date="2023-11" db="EMBL/GenBank/DDBJ databases">
        <title>Halocaridina rubra genome assembly.</title>
        <authorList>
            <person name="Smith C."/>
        </authorList>
    </citation>
    <scope>NUCLEOTIDE SEQUENCE [LARGE SCALE GENOMIC DNA]</scope>
    <source>
        <strain evidence="3">EP-1</strain>
        <tissue evidence="3">Whole</tissue>
    </source>
</reference>
<dbReference type="Pfam" id="PF07593">
    <property type="entry name" value="UnbV_ASPIC"/>
    <property type="match status" value="1"/>
</dbReference>